<dbReference type="GeneID" id="116194096"/>
<feature type="compositionally biased region" description="Low complexity" evidence="1">
    <location>
        <begin position="16"/>
        <end position="31"/>
    </location>
</feature>
<evidence type="ECO:0000256" key="2">
    <source>
        <dbReference type="SAM" id="Phobius"/>
    </source>
</evidence>
<dbReference type="RefSeq" id="XP_031378674.1">
    <property type="nucleotide sequence ID" value="XM_031522814.1"/>
</dbReference>
<evidence type="ECO:0000313" key="5">
    <source>
        <dbReference type="Proteomes" id="UP000515151"/>
    </source>
</evidence>
<keyword evidence="2" id="KW-1133">Transmembrane helix</keyword>
<evidence type="ECO:0000256" key="1">
    <source>
        <dbReference type="SAM" id="MobiDB-lite"/>
    </source>
</evidence>
<evidence type="ECO:0000313" key="3">
    <source>
        <dbReference type="EMBL" id="OWM78617.1"/>
    </source>
</evidence>
<dbReference type="Proteomes" id="UP000197138">
    <property type="component" value="Unassembled WGS sequence"/>
</dbReference>
<sequence>MASTLAVAAAGRVASLSRASSPRLSLQSPQLTQRRGLAGAADHHGPPRVNAWQDPMSPSRWKEEHFVIASLAGWGVLIVGGYKFFTRGKGKNEENLAGASH</sequence>
<feature type="transmembrane region" description="Helical" evidence="2">
    <location>
        <begin position="66"/>
        <end position="85"/>
    </location>
</feature>
<evidence type="ECO:0000313" key="4">
    <source>
        <dbReference type="Proteomes" id="UP000197138"/>
    </source>
</evidence>
<dbReference type="EMBL" id="MTKT01002492">
    <property type="protein sequence ID" value="OWM78617.1"/>
    <property type="molecule type" value="Genomic_DNA"/>
</dbReference>
<accession>A0A218X0T7</accession>
<evidence type="ECO:0000313" key="6">
    <source>
        <dbReference type="RefSeq" id="XP_031378674.1"/>
    </source>
</evidence>
<reference evidence="6" key="4">
    <citation type="submission" date="2025-04" db="UniProtKB">
        <authorList>
            <consortium name="RefSeq"/>
        </authorList>
    </citation>
    <scope>IDENTIFICATION</scope>
    <source>
        <tissue evidence="6">Leaf</tissue>
    </source>
</reference>
<reference evidence="5" key="3">
    <citation type="journal article" date="2020" name="Plant Biotechnol. J.">
        <title>The pomegranate (Punica granatum L.) draft genome dissects genetic divergence between soft- and hard-seeded cultivars.</title>
        <authorList>
            <person name="Luo X."/>
            <person name="Li H."/>
            <person name="Wu Z."/>
            <person name="Yao W."/>
            <person name="Zhao P."/>
            <person name="Cao D."/>
            <person name="Yu H."/>
            <person name="Li K."/>
            <person name="Poudel K."/>
            <person name="Zhao D."/>
            <person name="Zhang F."/>
            <person name="Xia X."/>
            <person name="Chen L."/>
            <person name="Wang Q."/>
            <person name="Jing D."/>
            <person name="Cao S."/>
        </authorList>
    </citation>
    <scope>NUCLEOTIDE SEQUENCE [LARGE SCALE GENOMIC DNA]</scope>
</reference>
<proteinExistence type="predicted"/>
<gene>
    <name evidence="6" type="primary">LOC116194096</name>
    <name evidence="3" type="ORF">CDL15_Pgr002788</name>
</gene>
<keyword evidence="2" id="KW-0812">Transmembrane</keyword>
<reference evidence="3" key="2">
    <citation type="submission" date="2017-06" db="EMBL/GenBank/DDBJ databases">
        <title>The pomegranate genome and the genomics of punicalagin biosynthesis.</title>
        <authorList>
            <person name="Xu C."/>
        </authorList>
    </citation>
    <scope>NUCLEOTIDE SEQUENCE [LARGE SCALE GENOMIC DNA]</scope>
    <source>
        <tissue evidence="3">Fresh leaf</tissue>
    </source>
</reference>
<protein>
    <submittedName>
        <fullName evidence="6">Uncharacterized protein LOC116194096</fullName>
    </submittedName>
</protein>
<keyword evidence="5" id="KW-1185">Reference proteome</keyword>
<organism evidence="3 4">
    <name type="scientific">Punica granatum</name>
    <name type="common">Pomegranate</name>
    <dbReference type="NCBI Taxonomy" id="22663"/>
    <lineage>
        <taxon>Eukaryota</taxon>
        <taxon>Viridiplantae</taxon>
        <taxon>Streptophyta</taxon>
        <taxon>Embryophyta</taxon>
        <taxon>Tracheophyta</taxon>
        <taxon>Spermatophyta</taxon>
        <taxon>Magnoliopsida</taxon>
        <taxon>eudicotyledons</taxon>
        <taxon>Gunneridae</taxon>
        <taxon>Pentapetalae</taxon>
        <taxon>rosids</taxon>
        <taxon>malvids</taxon>
        <taxon>Myrtales</taxon>
        <taxon>Lythraceae</taxon>
        <taxon>Punica</taxon>
    </lineage>
</organism>
<dbReference type="OrthoDB" id="537257at2759"/>
<name>A0A218X0T7_PUNGR</name>
<reference evidence="4" key="1">
    <citation type="journal article" date="2017" name="Plant J.">
        <title>The pomegranate (Punica granatum L.) genome and the genomics of punicalagin biosynthesis.</title>
        <authorList>
            <person name="Qin G."/>
            <person name="Xu C."/>
            <person name="Ming R."/>
            <person name="Tang H."/>
            <person name="Guyot R."/>
            <person name="Kramer E.M."/>
            <person name="Hu Y."/>
            <person name="Yi X."/>
            <person name="Qi Y."/>
            <person name="Xu X."/>
            <person name="Gao Z."/>
            <person name="Pan H."/>
            <person name="Jian J."/>
            <person name="Tian Y."/>
            <person name="Yue Z."/>
            <person name="Xu Y."/>
        </authorList>
    </citation>
    <scope>NUCLEOTIDE SEQUENCE [LARGE SCALE GENOMIC DNA]</scope>
    <source>
        <strain evidence="4">cv. Dabenzi</strain>
    </source>
</reference>
<feature type="region of interest" description="Disordered" evidence="1">
    <location>
        <begin position="16"/>
        <end position="49"/>
    </location>
</feature>
<dbReference type="PANTHER" id="PTHR35292:SF3">
    <property type="entry name" value="EXPRESSED PROTEIN"/>
    <property type="match status" value="1"/>
</dbReference>
<dbReference type="AlphaFoldDB" id="A0A218X0T7"/>
<dbReference type="Proteomes" id="UP000515151">
    <property type="component" value="Chromosome 2"/>
</dbReference>
<keyword evidence="2" id="KW-0472">Membrane</keyword>
<dbReference type="PANTHER" id="PTHR35292">
    <property type="entry name" value="EXPRESSED PROTEIN"/>
    <property type="match status" value="1"/>
</dbReference>